<evidence type="ECO:0000256" key="1">
    <source>
        <dbReference type="SAM" id="MobiDB-lite"/>
    </source>
</evidence>
<gene>
    <name evidence="2" type="ORF">FHS32_003186</name>
</gene>
<proteinExistence type="predicted"/>
<dbReference type="AlphaFoldDB" id="A0A7W8BRQ0"/>
<comment type="caution">
    <text evidence="2">The sequence shown here is derived from an EMBL/GenBank/DDBJ whole genome shotgun (WGS) entry which is preliminary data.</text>
</comment>
<evidence type="ECO:0000313" key="2">
    <source>
        <dbReference type="EMBL" id="MBB5126449.1"/>
    </source>
</evidence>
<name>A0A7W8BRQ0_9ACTN</name>
<reference evidence="2 3" key="1">
    <citation type="submission" date="2020-08" db="EMBL/GenBank/DDBJ databases">
        <title>Genomic Encyclopedia of Type Strains, Phase III (KMG-III): the genomes of soil and plant-associated and newly described type strains.</title>
        <authorList>
            <person name="Whitman W."/>
        </authorList>
    </citation>
    <scope>NUCLEOTIDE SEQUENCE [LARGE SCALE GENOMIC DNA]</scope>
    <source>
        <strain evidence="2 3">CECT 3226</strain>
    </source>
</reference>
<sequence>MSTVSPVRLNARPRHGADSSVTSAAAEAVRALLAAGDNGRVA</sequence>
<accession>A0A7W8BRQ0</accession>
<protein>
    <submittedName>
        <fullName evidence="2">Uncharacterized protein</fullName>
    </submittedName>
</protein>
<dbReference type="Proteomes" id="UP000568022">
    <property type="component" value="Unassembled WGS sequence"/>
</dbReference>
<evidence type="ECO:0000313" key="3">
    <source>
        <dbReference type="Proteomes" id="UP000568022"/>
    </source>
</evidence>
<keyword evidence="3" id="KW-1185">Reference proteome</keyword>
<feature type="region of interest" description="Disordered" evidence="1">
    <location>
        <begin position="1"/>
        <end position="22"/>
    </location>
</feature>
<dbReference type="EMBL" id="JACHJE010000006">
    <property type="protein sequence ID" value="MBB5126449.1"/>
    <property type="molecule type" value="Genomic_DNA"/>
</dbReference>
<organism evidence="2 3">
    <name type="scientific">Streptomyces griseoloalbus</name>
    <dbReference type="NCBI Taxonomy" id="67303"/>
    <lineage>
        <taxon>Bacteria</taxon>
        <taxon>Bacillati</taxon>
        <taxon>Actinomycetota</taxon>
        <taxon>Actinomycetes</taxon>
        <taxon>Kitasatosporales</taxon>
        <taxon>Streptomycetaceae</taxon>
        <taxon>Streptomyces</taxon>
    </lineage>
</organism>